<feature type="region of interest" description="Disordered" evidence="2">
    <location>
        <begin position="152"/>
        <end position="176"/>
    </location>
</feature>
<gene>
    <name evidence="5" type="ORF">OHV25_07815</name>
</gene>
<keyword evidence="1" id="KW-0723">Serine/threonine-protein kinase</keyword>
<name>A0AAU2GUG4_9ACTN</name>
<dbReference type="InterPro" id="IPR050267">
    <property type="entry name" value="Anti-sigma-factor_SerPK"/>
</dbReference>
<evidence type="ECO:0000256" key="2">
    <source>
        <dbReference type="SAM" id="MobiDB-lite"/>
    </source>
</evidence>
<evidence type="ECO:0000256" key="1">
    <source>
        <dbReference type="ARBA" id="ARBA00022527"/>
    </source>
</evidence>
<evidence type="ECO:0000313" key="5">
    <source>
        <dbReference type="EMBL" id="WTU39483.1"/>
    </source>
</evidence>
<keyword evidence="3" id="KW-1133">Transmembrane helix</keyword>
<sequence>MTATTTQPRSLSVATIHLAAVLTAVPCARMFVRHTLERWRLKNMVADAELVVSELATNSIRATGITDPEPKWQDIKAHHVLGVQLRVTNNSAFVEIWDRSTISPQPQAQTLDAEGGRGLFLVETLSKKWGVFRPPAGGKVVWAELALTTPDSPPHHHIPLPRRTPGASDPPDGPEKEIASAALMQRMLDGLRGV</sequence>
<evidence type="ECO:0000259" key="4">
    <source>
        <dbReference type="Pfam" id="PF13581"/>
    </source>
</evidence>
<dbReference type="PANTHER" id="PTHR35526">
    <property type="entry name" value="ANTI-SIGMA-F FACTOR RSBW-RELATED"/>
    <property type="match status" value="1"/>
</dbReference>
<keyword evidence="5" id="KW-0067">ATP-binding</keyword>
<dbReference type="Pfam" id="PF13581">
    <property type="entry name" value="HATPase_c_2"/>
    <property type="match status" value="1"/>
</dbReference>
<dbReference type="GO" id="GO:0004674">
    <property type="term" value="F:protein serine/threonine kinase activity"/>
    <property type="evidence" value="ECO:0007669"/>
    <property type="project" value="UniProtKB-KW"/>
</dbReference>
<dbReference type="GO" id="GO:0005524">
    <property type="term" value="F:ATP binding"/>
    <property type="evidence" value="ECO:0007669"/>
    <property type="project" value="UniProtKB-KW"/>
</dbReference>
<dbReference type="InterPro" id="IPR003594">
    <property type="entry name" value="HATPase_dom"/>
</dbReference>
<dbReference type="Gene3D" id="3.30.565.10">
    <property type="entry name" value="Histidine kinase-like ATPase, C-terminal domain"/>
    <property type="match status" value="1"/>
</dbReference>
<keyword evidence="1" id="KW-0418">Kinase</keyword>
<dbReference type="CDD" id="cd16936">
    <property type="entry name" value="HATPase_RsbW-like"/>
    <property type="match status" value="1"/>
</dbReference>
<keyword evidence="1" id="KW-0808">Transferase</keyword>
<dbReference type="InterPro" id="IPR036890">
    <property type="entry name" value="HATPase_C_sf"/>
</dbReference>
<dbReference type="AlphaFoldDB" id="A0AAU2GUG4"/>
<evidence type="ECO:0000256" key="3">
    <source>
        <dbReference type="SAM" id="Phobius"/>
    </source>
</evidence>
<keyword evidence="3" id="KW-0472">Membrane</keyword>
<feature type="domain" description="Histidine kinase/HSP90-like ATPase" evidence="4">
    <location>
        <begin position="20"/>
        <end position="142"/>
    </location>
</feature>
<proteinExistence type="predicted"/>
<accession>A0AAU2GUG4</accession>
<dbReference type="EMBL" id="CP108253">
    <property type="protein sequence ID" value="WTU39483.1"/>
    <property type="molecule type" value="Genomic_DNA"/>
</dbReference>
<protein>
    <submittedName>
        <fullName evidence="5">ATP-binding protein</fullName>
    </submittedName>
</protein>
<organism evidence="5">
    <name type="scientific">Streptomyces sp. NBC_00060</name>
    <dbReference type="NCBI Taxonomy" id="2975636"/>
    <lineage>
        <taxon>Bacteria</taxon>
        <taxon>Bacillati</taxon>
        <taxon>Actinomycetota</taxon>
        <taxon>Actinomycetes</taxon>
        <taxon>Kitasatosporales</taxon>
        <taxon>Streptomycetaceae</taxon>
        <taxon>Streptomyces</taxon>
    </lineage>
</organism>
<reference evidence="5" key="1">
    <citation type="submission" date="2022-10" db="EMBL/GenBank/DDBJ databases">
        <title>The complete genomes of actinobacterial strains from the NBC collection.</title>
        <authorList>
            <person name="Joergensen T.S."/>
            <person name="Alvarez Arevalo M."/>
            <person name="Sterndorff E.B."/>
            <person name="Faurdal D."/>
            <person name="Vuksanovic O."/>
            <person name="Mourched A.-S."/>
            <person name="Charusanti P."/>
            <person name="Shaw S."/>
            <person name="Blin K."/>
            <person name="Weber T."/>
        </authorList>
    </citation>
    <scope>NUCLEOTIDE SEQUENCE</scope>
    <source>
        <strain evidence="5">NBC_00060</strain>
    </source>
</reference>
<keyword evidence="3" id="KW-0812">Transmembrane</keyword>
<feature type="transmembrane region" description="Helical" evidence="3">
    <location>
        <begin position="12"/>
        <end position="32"/>
    </location>
</feature>
<keyword evidence="5" id="KW-0547">Nucleotide-binding</keyword>
<dbReference type="PANTHER" id="PTHR35526:SF3">
    <property type="entry name" value="ANTI-SIGMA-F FACTOR RSBW"/>
    <property type="match status" value="1"/>
</dbReference>